<keyword evidence="4" id="KW-1185">Reference proteome</keyword>
<protein>
    <submittedName>
        <fullName evidence="3">Uncharacterized protein</fullName>
    </submittedName>
</protein>
<dbReference type="AlphaFoldDB" id="A0A0R3UMM2"/>
<dbReference type="Pfam" id="PF00630">
    <property type="entry name" value="Filamin"/>
    <property type="match status" value="1"/>
</dbReference>
<evidence type="ECO:0000256" key="1">
    <source>
        <dbReference type="PROSITE-ProRule" id="PRU00087"/>
    </source>
</evidence>
<organism evidence="3 4">
    <name type="scientific">Mesocestoides corti</name>
    <name type="common">Flatworm</name>
    <dbReference type="NCBI Taxonomy" id="53468"/>
    <lineage>
        <taxon>Eukaryota</taxon>
        <taxon>Metazoa</taxon>
        <taxon>Spiralia</taxon>
        <taxon>Lophotrochozoa</taxon>
        <taxon>Platyhelminthes</taxon>
        <taxon>Cestoda</taxon>
        <taxon>Eucestoda</taxon>
        <taxon>Cyclophyllidea</taxon>
        <taxon>Mesocestoididae</taxon>
        <taxon>Mesocestoides</taxon>
    </lineage>
</organism>
<evidence type="ECO:0000313" key="3">
    <source>
        <dbReference type="EMBL" id="VDD83002.1"/>
    </source>
</evidence>
<dbReference type="InterPro" id="IPR014756">
    <property type="entry name" value="Ig_E-set"/>
</dbReference>
<sequence>MSEQQYARKALEEVVRLADEKIFATEEIVLKKDEDFSEFARSCEETVKELDQYFISIMRQLEKWKHVFIQVRFRFDFNLSCQELQASTSAAGSEFHKRTAQINELVGRLRELRDASAHILGTGQFNNSDLVFEVHGCIFNINQALENVTEFLAECVPLKFVGKLNFESVQKSDVGTMERLADINYAEILPSKLPKIKLGQLFHLDFRISKRYCEAAKRFITYSVTKDDAQYQKVCAYLHDNKNGSYALSFPITAIIPHTVHICYLGEHIRNSPYTIVFKVGQNQGPNTVGVGGQTSVTGYVGSSKEIMGDGANNSIRLTGKADEENRRNKWSGSSTDSSQQNNNWHPVMGINNSPEPNHNSDSTM</sequence>
<dbReference type="Proteomes" id="UP000267029">
    <property type="component" value="Unassembled WGS sequence"/>
</dbReference>
<evidence type="ECO:0000256" key="2">
    <source>
        <dbReference type="SAM" id="MobiDB-lite"/>
    </source>
</evidence>
<dbReference type="Gene3D" id="2.60.40.10">
    <property type="entry name" value="Immunoglobulins"/>
    <property type="match status" value="1"/>
</dbReference>
<reference evidence="3 4" key="1">
    <citation type="submission" date="2018-10" db="EMBL/GenBank/DDBJ databases">
        <authorList>
            <consortium name="Pathogen Informatics"/>
        </authorList>
    </citation>
    <scope>NUCLEOTIDE SEQUENCE [LARGE SCALE GENOMIC DNA]</scope>
</reference>
<dbReference type="InterPro" id="IPR017868">
    <property type="entry name" value="Filamin/ABP280_repeat-like"/>
</dbReference>
<accession>A0A0R3UMM2</accession>
<dbReference type="InterPro" id="IPR013783">
    <property type="entry name" value="Ig-like_fold"/>
</dbReference>
<proteinExistence type="predicted"/>
<feature type="compositionally biased region" description="Polar residues" evidence="2">
    <location>
        <begin position="331"/>
        <end position="365"/>
    </location>
</feature>
<dbReference type="EMBL" id="UXSR01005619">
    <property type="protein sequence ID" value="VDD83002.1"/>
    <property type="molecule type" value="Genomic_DNA"/>
</dbReference>
<dbReference type="PROSITE" id="PS50194">
    <property type="entry name" value="FILAMIN_REPEAT"/>
    <property type="match status" value="1"/>
</dbReference>
<dbReference type="SUPFAM" id="SSF81296">
    <property type="entry name" value="E set domains"/>
    <property type="match status" value="1"/>
</dbReference>
<name>A0A0R3UMM2_MESCO</name>
<feature type="repeat" description="Filamin" evidence="1">
    <location>
        <begin position="205"/>
        <end position="278"/>
    </location>
</feature>
<gene>
    <name evidence="3" type="ORF">MCOS_LOCUS9005</name>
</gene>
<evidence type="ECO:0000313" key="4">
    <source>
        <dbReference type="Proteomes" id="UP000267029"/>
    </source>
</evidence>
<feature type="region of interest" description="Disordered" evidence="2">
    <location>
        <begin position="311"/>
        <end position="365"/>
    </location>
</feature>
<dbReference type="OrthoDB" id="264520at2759"/>